<evidence type="ECO:0000313" key="6">
    <source>
        <dbReference type="EMBL" id="MDM7889154.1"/>
    </source>
</evidence>
<sequence>MSTPPVDGLEARITPRGAAPVRRRPAWHPATVAAVAPETPAARRIVLDVPTWPGNDPGQHLDLRLTAEDGYQASRSYSIASSGEGTRVTLAVDRVEGGEVSPFLVDAIEVGDGLDVHGPLGGWFVWRPDESDRPVQLIAGGSGIVPLLPMVTAHAEADDPVPFRLLYATRTPEDVFFREELDAALRATAPLEVTHVYSRRAPSGSGEAVGRLTRERLGASVLEPDAGALVYVCGSTPFVEQVLRWLGELGHDLSDVRAERFGGA</sequence>
<dbReference type="RefSeq" id="WP_289470724.1">
    <property type="nucleotide sequence ID" value="NZ_JAUCMM010000008.1"/>
</dbReference>
<evidence type="ECO:0000259" key="5">
    <source>
        <dbReference type="PROSITE" id="PS51384"/>
    </source>
</evidence>
<dbReference type="PROSITE" id="PS51384">
    <property type="entry name" value="FAD_FR"/>
    <property type="match status" value="1"/>
</dbReference>
<keyword evidence="2" id="KW-0408">Iron</keyword>
<comment type="cofactor">
    <cofactor evidence="1">
        <name>FAD</name>
        <dbReference type="ChEBI" id="CHEBI:57692"/>
    </cofactor>
</comment>
<evidence type="ECO:0000313" key="7">
    <source>
        <dbReference type="Proteomes" id="UP001235720"/>
    </source>
</evidence>
<dbReference type="InterPro" id="IPR017938">
    <property type="entry name" value="Riboflavin_synthase-like_b-brl"/>
</dbReference>
<feature type="domain" description="FAD-binding FR-type" evidence="5">
    <location>
        <begin position="25"/>
        <end position="126"/>
    </location>
</feature>
<name>A0ABT7TJX0_9MICO</name>
<evidence type="ECO:0000256" key="2">
    <source>
        <dbReference type="ARBA" id="ARBA00022714"/>
    </source>
</evidence>
<gene>
    <name evidence="6" type="ORF">QUG98_11890</name>
</gene>
<dbReference type="SUPFAM" id="SSF52343">
    <property type="entry name" value="Ferredoxin reductase-like, C-terminal NADP-linked domain"/>
    <property type="match status" value="1"/>
</dbReference>
<dbReference type="Pfam" id="PF00175">
    <property type="entry name" value="NAD_binding_1"/>
    <property type="match status" value="1"/>
</dbReference>
<dbReference type="PANTHER" id="PTHR47354">
    <property type="entry name" value="NADH OXIDOREDUCTASE HCR"/>
    <property type="match status" value="1"/>
</dbReference>
<dbReference type="CDD" id="cd06217">
    <property type="entry name" value="FNR_iron_sulfur_binding_3"/>
    <property type="match status" value="1"/>
</dbReference>
<dbReference type="Proteomes" id="UP001235720">
    <property type="component" value="Unassembled WGS sequence"/>
</dbReference>
<keyword evidence="3" id="KW-0411">Iron-sulfur</keyword>
<evidence type="ECO:0000256" key="4">
    <source>
        <dbReference type="SAM" id="MobiDB-lite"/>
    </source>
</evidence>
<dbReference type="Pfam" id="PF00970">
    <property type="entry name" value="FAD_binding_6"/>
    <property type="match status" value="1"/>
</dbReference>
<keyword evidence="2" id="KW-0001">2Fe-2S</keyword>
<dbReference type="InterPro" id="IPR008333">
    <property type="entry name" value="Cbr1-like_FAD-bd_dom"/>
</dbReference>
<dbReference type="InterPro" id="IPR050415">
    <property type="entry name" value="MRET"/>
</dbReference>
<dbReference type="PANTHER" id="PTHR47354:SF5">
    <property type="entry name" value="PROTEIN RFBI"/>
    <property type="match status" value="1"/>
</dbReference>
<dbReference type="InterPro" id="IPR001433">
    <property type="entry name" value="OxRdtase_FAD/NAD-bd"/>
</dbReference>
<comment type="caution">
    <text evidence="6">The sequence shown here is derived from an EMBL/GenBank/DDBJ whole genome shotgun (WGS) entry which is preliminary data.</text>
</comment>
<keyword evidence="7" id="KW-1185">Reference proteome</keyword>
<dbReference type="SUPFAM" id="SSF63380">
    <property type="entry name" value="Riboflavin synthase domain-like"/>
    <property type="match status" value="1"/>
</dbReference>
<keyword evidence="2" id="KW-0479">Metal-binding</keyword>
<evidence type="ECO:0000256" key="1">
    <source>
        <dbReference type="ARBA" id="ARBA00001974"/>
    </source>
</evidence>
<reference evidence="6 7" key="1">
    <citation type="submission" date="2023-06" db="EMBL/GenBank/DDBJ databases">
        <authorList>
            <person name="Feng G."/>
            <person name="Li J."/>
            <person name="Zhu H."/>
        </authorList>
    </citation>
    <scope>NUCLEOTIDE SEQUENCE [LARGE SCALE GENOMIC DNA]</scope>
    <source>
        <strain evidence="6 7">RHCJP20</strain>
    </source>
</reference>
<accession>A0ABT7TJX0</accession>
<dbReference type="EMBL" id="JAUCMM010000008">
    <property type="protein sequence ID" value="MDM7889154.1"/>
    <property type="molecule type" value="Genomic_DNA"/>
</dbReference>
<dbReference type="PRINTS" id="PR00406">
    <property type="entry name" value="CYTB5RDTASE"/>
</dbReference>
<dbReference type="InterPro" id="IPR039261">
    <property type="entry name" value="FNR_nucleotide-bd"/>
</dbReference>
<dbReference type="InterPro" id="IPR017927">
    <property type="entry name" value="FAD-bd_FR_type"/>
</dbReference>
<feature type="region of interest" description="Disordered" evidence="4">
    <location>
        <begin position="1"/>
        <end position="24"/>
    </location>
</feature>
<protein>
    <submittedName>
        <fullName evidence="6">Ferredoxin reductase</fullName>
    </submittedName>
</protein>
<dbReference type="Gene3D" id="2.40.30.10">
    <property type="entry name" value="Translation factors"/>
    <property type="match status" value="1"/>
</dbReference>
<dbReference type="Gene3D" id="3.40.50.80">
    <property type="entry name" value="Nucleotide-binding domain of ferredoxin-NADP reductase (FNR) module"/>
    <property type="match status" value="1"/>
</dbReference>
<evidence type="ECO:0000256" key="3">
    <source>
        <dbReference type="ARBA" id="ARBA00023014"/>
    </source>
</evidence>
<organism evidence="6 7">
    <name type="scientific">Curtobacterium subtropicum</name>
    <dbReference type="NCBI Taxonomy" id="3055138"/>
    <lineage>
        <taxon>Bacteria</taxon>
        <taxon>Bacillati</taxon>
        <taxon>Actinomycetota</taxon>
        <taxon>Actinomycetes</taxon>
        <taxon>Micrococcales</taxon>
        <taxon>Microbacteriaceae</taxon>
        <taxon>Curtobacterium</taxon>
    </lineage>
</organism>
<proteinExistence type="predicted"/>